<comment type="subcellular location">
    <subcellularLocation>
        <location evidence="1 5 6">Nucleus</location>
    </subcellularLocation>
</comment>
<evidence type="ECO:0000256" key="6">
    <source>
        <dbReference type="RuleBase" id="RU000682"/>
    </source>
</evidence>
<dbReference type="InterPro" id="IPR009057">
    <property type="entry name" value="Homeodomain-like_sf"/>
</dbReference>
<feature type="DNA-binding region" description="Homeobox" evidence="5">
    <location>
        <begin position="164"/>
        <end position="223"/>
    </location>
</feature>
<evidence type="ECO:0000256" key="1">
    <source>
        <dbReference type="ARBA" id="ARBA00004123"/>
    </source>
</evidence>
<comment type="caution">
    <text evidence="9">The sequence shown here is derived from an EMBL/GenBank/DDBJ whole genome shotgun (WGS) entry which is preliminary data.</text>
</comment>
<sequence length="230" mass="26448">MQPEYTTSNHWPPLSQNCWLYQPTVAAPSYFSMAEFHADTVRGAGRYSDQMVLNPPGDKPATRTSHLSSYRNSSTNYQTPTSYLPSHGNTFYPARGPIRQDLLSSPADPYRILERGTANSQYSSFNSLLERNTDLATNKDSFLTGSPRLEESSSLALDDKVTRPQRGRTVFSAHQLHELEKVFITDQYISGQQRRRLSALLGLTETQVRVWFQNRRIKWRKNRLERKIKM</sequence>
<keyword evidence="3 5" id="KW-0371">Homeobox</keyword>
<dbReference type="PRINTS" id="PR00024">
    <property type="entry name" value="HOMEOBOX"/>
</dbReference>
<dbReference type="Proteomes" id="UP000275408">
    <property type="component" value="Unassembled WGS sequence"/>
</dbReference>
<evidence type="ECO:0000256" key="4">
    <source>
        <dbReference type="ARBA" id="ARBA00023242"/>
    </source>
</evidence>
<dbReference type="InterPro" id="IPR017970">
    <property type="entry name" value="Homeobox_CS"/>
</dbReference>
<dbReference type="InterPro" id="IPR000047">
    <property type="entry name" value="HTH_motif"/>
</dbReference>
<evidence type="ECO:0000313" key="9">
    <source>
        <dbReference type="EMBL" id="RMX55866.1"/>
    </source>
</evidence>
<dbReference type="GO" id="GO:0000981">
    <property type="term" value="F:DNA-binding transcription factor activity, RNA polymerase II-specific"/>
    <property type="evidence" value="ECO:0007669"/>
    <property type="project" value="InterPro"/>
</dbReference>
<dbReference type="CDD" id="cd00086">
    <property type="entry name" value="homeodomain"/>
    <property type="match status" value="1"/>
</dbReference>
<dbReference type="OrthoDB" id="6159439at2759"/>
<protein>
    <recommendedName>
        <fullName evidence="8">Homeobox domain-containing protein</fullName>
    </recommendedName>
</protein>
<dbReference type="Pfam" id="PF00046">
    <property type="entry name" value="Homeodomain"/>
    <property type="match status" value="1"/>
</dbReference>
<dbReference type="SUPFAM" id="SSF46689">
    <property type="entry name" value="Homeodomain-like"/>
    <property type="match status" value="1"/>
</dbReference>
<keyword evidence="2 5" id="KW-0238">DNA-binding</keyword>
<evidence type="ECO:0000259" key="8">
    <source>
        <dbReference type="PROSITE" id="PS50071"/>
    </source>
</evidence>
<dbReference type="InterPro" id="IPR020479">
    <property type="entry name" value="HD_metazoa"/>
</dbReference>
<keyword evidence="4 5" id="KW-0539">Nucleus</keyword>
<dbReference type="GO" id="GO:0003677">
    <property type="term" value="F:DNA binding"/>
    <property type="evidence" value="ECO:0007669"/>
    <property type="project" value="UniProtKB-UniRule"/>
</dbReference>
<dbReference type="PRINTS" id="PR00031">
    <property type="entry name" value="HTHREPRESSR"/>
</dbReference>
<feature type="compositionally biased region" description="Polar residues" evidence="7">
    <location>
        <begin position="62"/>
        <end position="86"/>
    </location>
</feature>
<dbReference type="InterPro" id="IPR001356">
    <property type="entry name" value="HD"/>
</dbReference>
<evidence type="ECO:0000313" key="10">
    <source>
        <dbReference type="Proteomes" id="UP000275408"/>
    </source>
</evidence>
<dbReference type="EMBL" id="RCHS01000990">
    <property type="protein sequence ID" value="RMX55866.1"/>
    <property type="molecule type" value="Genomic_DNA"/>
</dbReference>
<dbReference type="Gene3D" id="1.10.10.60">
    <property type="entry name" value="Homeodomain-like"/>
    <property type="match status" value="1"/>
</dbReference>
<dbReference type="AlphaFoldDB" id="A0A3M6UQB9"/>
<accession>A0A3M6UQB9</accession>
<dbReference type="SMART" id="SM00389">
    <property type="entry name" value="HOX"/>
    <property type="match status" value="1"/>
</dbReference>
<organism evidence="9 10">
    <name type="scientific">Pocillopora damicornis</name>
    <name type="common">Cauliflower coral</name>
    <name type="synonym">Millepora damicornis</name>
    <dbReference type="NCBI Taxonomy" id="46731"/>
    <lineage>
        <taxon>Eukaryota</taxon>
        <taxon>Metazoa</taxon>
        <taxon>Cnidaria</taxon>
        <taxon>Anthozoa</taxon>
        <taxon>Hexacorallia</taxon>
        <taxon>Scleractinia</taxon>
        <taxon>Astrocoeniina</taxon>
        <taxon>Pocilloporidae</taxon>
        <taxon>Pocillopora</taxon>
    </lineage>
</organism>
<evidence type="ECO:0000256" key="5">
    <source>
        <dbReference type="PROSITE-ProRule" id="PRU00108"/>
    </source>
</evidence>
<dbReference type="InterPro" id="IPR050848">
    <property type="entry name" value="Homeobox_TF"/>
</dbReference>
<proteinExistence type="predicted"/>
<name>A0A3M6UQB9_POCDA</name>
<dbReference type="PANTHER" id="PTHR24333">
    <property type="entry name" value="HOMEO BOX HB9 LIKE A-RELATED"/>
    <property type="match status" value="1"/>
</dbReference>
<dbReference type="PROSITE" id="PS50071">
    <property type="entry name" value="HOMEOBOX_2"/>
    <property type="match status" value="1"/>
</dbReference>
<gene>
    <name evidence="9" type="ORF">pdam_00006258</name>
</gene>
<evidence type="ECO:0000256" key="2">
    <source>
        <dbReference type="ARBA" id="ARBA00023125"/>
    </source>
</evidence>
<evidence type="ECO:0000256" key="7">
    <source>
        <dbReference type="SAM" id="MobiDB-lite"/>
    </source>
</evidence>
<feature type="domain" description="Homeobox" evidence="8">
    <location>
        <begin position="162"/>
        <end position="222"/>
    </location>
</feature>
<keyword evidence="10" id="KW-1185">Reference proteome</keyword>
<evidence type="ECO:0000256" key="3">
    <source>
        <dbReference type="ARBA" id="ARBA00023155"/>
    </source>
</evidence>
<dbReference type="PANTHER" id="PTHR24333:SF5">
    <property type="entry name" value="VENT HOMEOBOX"/>
    <property type="match status" value="1"/>
</dbReference>
<reference evidence="9 10" key="1">
    <citation type="journal article" date="2018" name="Sci. Rep.">
        <title>Comparative analysis of the Pocillopora damicornis genome highlights role of immune system in coral evolution.</title>
        <authorList>
            <person name="Cunning R."/>
            <person name="Bay R.A."/>
            <person name="Gillette P."/>
            <person name="Baker A.C."/>
            <person name="Traylor-Knowles N."/>
        </authorList>
    </citation>
    <scope>NUCLEOTIDE SEQUENCE [LARGE SCALE GENOMIC DNA]</scope>
    <source>
        <strain evidence="9">RSMAS</strain>
        <tissue evidence="9">Whole animal</tissue>
    </source>
</reference>
<dbReference type="GO" id="GO:0005634">
    <property type="term" value="C:nucleus"/>
    <property type="evidence" value="ECO:0007669"/>
    <property type="project" value="UniProtKB-SubCell"/>
</dbReference>
<dbReference type="STRING" id="46731.A0A3M6UQB9"/>
<dbReference type="PROSITE" id="PS00027">
    <property type="entry name" value="HOMEOBOX_1"/>
    <property type="match status" value="1"/>
</dbReference>
<feature type="region of interest" description="Disordered" evidence="7">
    <location>
        <begin position="50"/>
        <end position="86"/>
    </location>
</feature>